<protein>
    <submittedName>
        <fullName evidence="3">Uncharacterized protein</fullName>
    </submittedName>
</protein>
<feature type="region of interest" description="Disordered" evidence="1">
    <location>
        <begin position="47"/>
        <end position="93"/>
    </location>
</feature>
<name>A0A543PFK8_9ACTN</name>
<sequence length="93" mass="10186">MTVPPLFGWEEIATVLVLLVALGVAFLVVATTRAGAAERSEWQAWLDARSSRGQDPPTVPRDWRRRGLAPVGRQETDAVPNPGAARRRRDPDG</sequence>
<keyword evidence="4" id="KW-1185">Reference proteome</keyword>
<evidence type="ECO:0000313" key="4">
    <source>
        <dbReference type="Proteomes" id="UP000319865"/>
    </source>
</evidence>
<evidence type="ECO:0000256" key="2">
    <source>
        <dbReference type="SAM" id="Phobius"/>
    </source>
</evidence>
<keyword evidence="2" id="KW-0812">Transmembrane</keyword>
<keyword evidence="2" id="KW-0472">Membrane</keyword>
<comment type="caution">
    <text evidence="3">The sequence shown here is derived from an EMBL/GenBank/DDBJ whole genome shotgun (WGS) entry which is preliminary data.</text>
</comment>
<proteinExistence type="predicted"/>
<gene>
    <name evidence="3" type="ORF">FHU33_2245</name>
</gene>
<organism evidence="3 4">
    <name type="scientific">Blastococcus colisei</name>
    <dbReference type="NCBI Taxonomy" id="1564162"/>
    <lineage>
        <taxon>Bacteria</taxon>
        <taxon>Bacillati</taxon>
        <taxon>Actinomycetota</taxon>
        <taxon>Actinomycetes</taxon>
        <taxon>Geodermatophilales</taxon>
        <taxon>Geodermatophilaceae</taxon>
        <taxon>Blastococcus</taxon>
    </lineage>
</organism>
<dbReference type="AlphaFoldDB" id="A0A543PFK8"/>
<keyword evidence="2" id="KW-1133">Transmembrane helix</keyword>
<feature type="transmembrane region" description="Helical" evidence="2">
    <location>
        <begin position="12"/>
        <end position="30"/>
    </location>
</feature>
<evidence type="ECO:0000313" key="3">
    <source>
        <dbReference type="EMBL" id="TQN42836.1"/>
    </source>
</evidence>
<reference evidence="3 4" key="1">
    <citation type="submission" date="2019-06" db="EMBL/GenBank/DDBJ databases">
        <title>Sequencing the genomes of 1000 actinobacteria strains.</title>
        <authorList>
            <person name="Klenk H.-P."/>
        </authorList>
    </citation>
    <scope>NUCLEOTIDE SEQUENCE [LARGE SCALE GENOMIC DNA]</scope>
    <source>
        <strain evidence="3 4">DSM 46837</strain>
    </source>
</reference>
<evidence type="ECO:0000256" key="1">
    <source>
        <dbReference type="SAM" id="MobiDB-lite"/>
    </source>
</evidence>
<dbReference type="Proteomes" id="UP000319865">
    <property type="component" value="Unassembled WGS sequence"/>
</dbReference>
<accession>A0A543PFK8</accession>
<dbReference type="EMBL" id="VFQE01000001">
    <property type="protein sequence ID" value="TQN42836.1"/>
    <property type="molecule type" value="Genomic_DNA"/>
</dbReference>